<dbReference type="AlphaFoldDB" id="A0A565BQR9"/>
<protein>
    <submittedName>
        <fullName evidence="1">Uncharacterized protein</fullName>
    </submittedName>
</protein>
<comment type="caution">
    <text evidence="1">The sequence shown here is derived from an EMBL/GenBank/DDBJ whole genome shotgun (WGS) entry which is preliminary data.</text>
</comment>
<reference evidence="1" key="1">
    <citation type="submission" date="2019-07" db="EMBL/GenBank/DDBJ databases">
        <authorList>
            <person name="Dittberner H."/>
        </authorList>
    </citation>
    <scope>NUCLEOTIDE SEQUENCE [LARGE SCALE GENOMIC DNA]</scope>
</reference>
<dbReference type="OrthoDB" id="1072134at2759"/>
<accession>A0A565BQR9</accession>
<organism evidence="1 2">
    <name type="scientific">Arabis nemorensis</name>
    <dbReference type="NCBI Taxonomy" id="586526"/>
    <lineage>
        <taxon>Eukaryota</taxon>
        <taxon>Viridiplantae</taxon>
        <taxon>Streptophyta</taxon>
        <taxon>Embryophyta</taxon>
        <taxon>Tracheophyta</taxon>
        <taxon>Spermatophyta</taxon>
        <taxon>Magnoliopsida</taxon>
        <taxon>eudicotyledons</taxon>
        <taxon>Gunneridae</taxon>
        <taxon>Pentapetalae</taxon>
        <taxon>rosids</taxon>
        <taxon>malvids</taxon>
        <taxon>Brassicales</taxon>
        <taxon>Brassicaceae</taxon>
        <taxon>Arabideae</taxon>
        <taxon>Arabis</taxon>
    </lineage>
</organism>
<dbReference type="Pfam" id="PF06683">
    <property type="entry name" value="DUF1184"/>
    <property type="match status" value="3"/>
</dbReference>
<dbReference type="InterPro" id="IPR009568">
    <property type="entry name" value="DUF1184"/>
</dbReference>
<name>A0A565BQR9_9BRAS</name>
<dbReference type="EMBL" id="CABITT030000005">
    <property type="protein sequence ID" value="VVB03727.1"/>
    <property type="molecule type" value="Genomic_DNA"/>
</dbReference>
<proteinExistence type="predicted"/>
<sequence>MMEDELMETRSTSAVLRRIRPLAGSYRYYPYQATVSGKEDIKKEVVQLGVELSLSKGCFLLFNGVYHDGGKSVQWELIRTTWTDFADGIIVLHRLHMLLRRKVCSFEDRLLSSAIQKCKQQVLKKLEDKLSPANHVSKANGFARETIKSVIFDLWRSLFDEELISNERRIGIVADLFTPLLGKPERREIRALPVCSPYILGKDFAMQELKQEVVQLGVELSLYVAQSMFLLCDDTRTMLEFCFMFCKGVLRYRNPVLERLLLVIHYVYSNEIKPKNGVYQDGGDSVQWELIRTTWKDFADGIIVLDRLDKEFRRKVSSFDDRQLLSAIQKYKLEVLKKLDDKLSSVKEVLEANGFARETIESIIFDLWKSLFDEDATSQEIRSRILVDMFMPLKGKRVQALPVCSPYILGKDFKMQEVKVEVVRLGVELSLYVAESMFLLCDDIRTVLWFCHNLWGETIRDVINENHVTDRLLRVMHHVYTKYIKRKNGVYNNDGKNSVQWKLIRTTVDHLAFGFRELDRVVLLLRGGGTCGRESTSIIEEAVKKIEEKLWRVKVVSEVNGFARAVMVSNILDLWKSLFDEEAKEATLTLKAIKSRIIRQLFVHLFNEVAAL</sequence>
<dbReference type="Proteomes" id="UP000489600">
    <property type="component" value="Unassembled WGS sequence"/>
</dbReference>
<evidence type="ECO:0000313" key="2">
    <source>
        <dbReference type="Proteomes" id="UP000489600"/>
    </source>
</evidence>
<evidence type="ECO:0000313" key="1">
    <source>
        <dbReference type="EMBL" id="VVB03727.1"/>
    </source>
</evidence>
<keyword evidence="2" id="KW-1185">Reference proteome</keyword>
<gene>
    <name evidence="1" type="ORF">ANE_LOCUS14171</name>
</gene>